<dbReference type="PROSITE" id="PS50977">
    <property type="entry name" value="HTH_TETR_2"/>
    <property type="match status" value="1"/>
</dbReference>
<evidence type="ECO:0000256" key="3">
    <source>
        <dbReference type="ARBA" id="ARBA00023163"/>
    </source>
</evidence>
<dbReference type="PANTHER" id="PTHR30055:SF234">
    <property type="entry name" value="HTH-TYPE TRANSCRIPTIONAL REGULATOR BETI"/>
    <property type="match status" value="1"/>
</dbReference>
<evidence type="ECO:0000259" key="5">
    <source>
        <dbReference type="PROSITE" id="PS50977"/>
    </source>
</evidence>
<dbReference type="SUPFAM" id="SSF46689">
    <property type="entry name" value="Homeodomain-like"/>
    <property type="match status" value="1"/>
</dbReference>
<dbReference type="Gene3D" id="1.10.357.10">
    <property type="entry name" value="Tetracycline Repressor, domain 2"/>
    <property type="match status" value="1"/>
</dbReference>
<dbReference type="InterPro" id="IPR009057">
    <property type="entry name" value="Homeodomain-like_sf"/>
</dbReference>
<evidence type="ECO:0000256" key="1">
    <source>
        <dbReference type="ARBA" id="ARBA00023015"/>
    </source>
</evidence>
<gene>
    <name evidence="6" type="ORF">ACEZDE_03920</name>
</gene>
<keyword evidence="3" id="KW-0804">Transcription</keyword>
<reference evidence="6 7" key="1">
    <citation type="submission" date="2024-09" db="EMBL/GenBank/DDBJ databases">
        <authorList>
            <person name="Lee S.D."/>
        </authorList>
    </citation>
    <scope>NUCLEOTIDE SEQUENCE [LARGE SCALE GENOMIC DNA]</scope>
    <source>
        <strain evidence="6 7">N8-3</strain>
    </source>
</reference>
<dbReference type="InterPro" id="IPR050109">
    <property type="entry name" value="HTH-type_TetR-like_transc_reg"/>
</dbReference>
<dbReference type="EMBL" id="JBHFAB010000002">
    <property type="protein sequence ID" value="MFC1415796.1"/>
    <property type="molecule type" value="Genomic_DNA"/>
</dbReference>
<evidence type="ECO:0000313" key="7">
    <source>
        <dbReference type="Proteomes" id="UP001592531"/>
    </source>
</evidence>
<evidence type="ECO:0000313" key="6">
    <source>
        <dbReference type="EMBL" id="MFC1415796.1"/>
    </source>
</evidence>
<feature type="domain" description="HTH tetR-type" evidence="5">
    <location>
        <begin position="2"/>
        <end position="60"/>
    </location>
</feature>
<name>A0ABV6VPZ2_9ACTN</name>
<accession>A0ABV6VPZ2</accession>
<dbReference type="InterPro" id="IPR001647">
    <property type="entry name" value="HTH_TetR"/>
</dbReference>
<dbReference type="Proteomes" id="UP001592531">
    <property type="component" value="Unassembled WGS sequence"/>
</dbReference>
<organism evidence="6 7">
    <name type="scientific">Streptacidiphilus cavernicola</name>
    <dbReference type="NCBI Taxonomy" id="3342716"/>
    <lineage>
        <taxon>Bacteria</taxon>
        <taxon>Bacillati</taxon>
        <taxon>Actinomycetota</taxon>
        <taxon>Actinomycetes</taxon>
        <taxon>Kitasatosporales</taxon>
        <taxon>Streptomycetaceae</taxon>
        <taxon>Streptacidiphilus</taxon>
    </lineage>
</organism>
<feature type="DNA-binding region" description="H-T-H motif" evidence="4">
    <location>
        <begin position="23"/>
        <end position="42"/>
    </location>
</feature>
<evidence type="ECO:0000256" key="4">
    <source>
        <dbReference type="PROSITE-ProRule" id="PRU00335"/>
    </source>
</evidence>
<proteinExistence type="predicted"/>
<dbReference type="PANTHER" id="PTHR30055">
    <property type="entry name" value="HTH-TYPE TRANSCRIPTIONAL REGULATOR RUTR"/>
    <property type="match status" value="1"/>
</dbReference>
<dbReference type="RefSeq" id="WP_380532111.1">
    <property type="nucleotide sequence ID" value="NZ_JBHFAB010000002.1"/>
</dbReference>
<keyword evidence="7" id="KW-1185">Reference proteome</keyword>
<sequence>MTTDRDSVLLAAVGLLSRQPSASMDEIARAAGISRATLHRICPGRDTLLHEIATFALDRMTAALDSAAITEGDPVEAVRRLADAVIPEASVAAFLTGETRLFEDTAICEAWERMDARVAALFLRGQQSGSFRVELPAAWLSEAFFDLLAGVGWAVQEGRLAPRDSTFALTGLFLGGALRTDQHHSQYQNANQNQNQNQSQER</sequence>
<protein>
    <submittedName>
        <fullName evidence="6">TetR/AcrR family transcriptional regulator</fullName>
    </submittedName>
</protein>
<keyword evidence="1" id="KW-0805">Transcription regulation</keyword>
<comment type="caution">
    <text evidence="6">The sequence shown here is derived from an EMBL/GenBank/DDBJ whole genome shotgun (WGS) entry which is preliminary data.</text>
</comment>
<evidence type="ECO:0000256" key="2">
    <source>
        <dbReference type="ARBA" id="ARBA00023125"/>
    </source>
</evidence>
<keyword evidence="2 4" id="KW-0238">DNA-binding</keyword>